<dbReference type="Pfam" id="PF14520">
    <property type="entry name" value="HHH_5"/>
    <property type="match status" value="1"/>
</dbReference>
<dbReference type="GO" id="GO:0005524">
    <property type="term" value="F:ATP binding"/>
    <property type="evidence" value="ECO:0007669"/>
    <property type="project" value="UniProtKB-UniRule"/>
</dbReference>
<dbReference type="GO" id="GO:0003677">
    <property type="term" value="F:DNA binding"/>
    <property type="evidence" value="ECO:0007669"/>
    <property type="project" value="UniProtKB-UniRule"/>
</dbReference>
<keyword evidence="3" id="KW-0342">GTP-binding</keyword>
<dbReference type="Pfam" id="PF14490">
    <property type="entry name" value="HHH_RecD2"/>
    <property type="match status" value="1"/>
</dbReference>
<evidence type="ECO:0000313" key="8">
    <source>
        <dbReference type="Proteomes" id="UP000095255"/>
    </source>
</evidence>
<dbReference type="Pfam" id="PF13245">
    <property type="entry name" value="AAA_19"/>
    <property type="match status" value="1"/>
</dbReference>
<dbReference type="Gene3D" id="2.30.30.940">
    <property type="match status" value="1"/>
</dbReference>
<evidence type="ECO:0000313" key="7">
    <source>
        <dbReference type="EMBL" id="OEH85051.1"/>
    </source>
</evidence>
<dbReference type="InterPro" id="IPR029493">
    <property type="entry name" value="RecD2-like_HHH"/>
</dbReference>
<name>A0A1E5L4M0_9FIRM</name>
<keyword evidence="4" id="KW-0378">Hydrolase</keyword>
<comment type="similarity">
    <text evidence="4">Belongs to the RecD family. RecD2 subfamily.</text>
</comment>
<dbReference type="CDD" id="cd17933">
    <property type="entry name" value="DEXSc_RecD-like"/>
    <property type="match status" value="1"/>
</dbReference>
<dbReference type="Gene3D" id="3.40.50.300">
    <property type="entry name" value="P-loop containing nucleotide triphosphate hydrolases"/>
    <property type="match status" value="2"/>
</dbReference>
<evidence type="ECO:0000256" key="1">
    <source>
        <dbReference type="ARBA" id="ARBA00022741"/>
    </source>
</evidence>
<keyword evidence="4" id="KW-0413">Isomerase</keyword>
<dbReference type="InterPro" id="IPR055446">
    <property type="entry name" value="RecD2_N_OB"/>
</dbReference>
<dbReference type="NCBIfam" id="TIGR01448">
    <property type="entry name" value="recD_rel"/>
    <property type="match status" value="1"/>
</dbReference>
<dbReference type="RefSeq" id="WP_069702378.1">
    <property type="nucleotide sequence ID" value="NZ_MJAT01000033.1"/>
</dbReference>
<dbReference type="InterPro" id="IPR050534">
    <property type="entry name" value="Coronavir_polyprotein_1ab"/>
</dbReference>
<evidence type="ECO:0000256" key="3">
    <source>
        <dbReference type="ARBA" id="ARBA00023134"/>
    </source>
</evidence>
<keyword evidence="2 4" id="KW-0067">ATP-binding</keyword>
<dbReference type="GO" id="GO:0005525">
    <property type="term" value="F:GTP binding"/>
    <property type="evidence" value="ECO:0007669"/>
    <property type="project" value="UniProtKB-KW"/>
</dbReference>
<dbReference type="InterPro" id="IPR033128">
    <property type="entry name" value="Adenylosuccin_syn_Lys_AS"/>
</dbReference>
<comment type="function">
    <text evidence="4">DNA-dependent ATPase and ATP-dependent 5'-3' DNA helicase. Has no activity on blunt DNA or DNA with 3'-overhangs, requires at least 10 bases of 5'-ssDNA for helicase activity.</text>
</comment>
<dbReference type="AlphaFoldDB" id="A0A1E5L4M0"/>
<dbReference type="STRING" id="1390249.BHU72_05420"/>
<dbReference type="GO" id="GO:0016887">
    <property type="term" value="F:ATP hydrolysis activity"/>
    <property type="evidence" value="ECO:0007669"/>
    <property type="project" value="RHEA"/>
</dbReference>
<dbReference type="GO" id="GO:0017116">
    <property type="term" value="F:single-stranded DNA helicase activity"/>
    <property type="evidence" value="ECO:0007669"/>
    <property type="project" value="TreeGrafter"/>
</dbReference>
<dbReference type="Gene3D" id="1.10.10.2220">
    <property type="match status" value="1"/>
</dbReference>
<feature type="binding site" evidence="4">
    <location>
        <begin position="342"/>
        <end position="346"/>
    </location>
    <ligand>
        <name>ATP</name>
        <dbReference type="ChEBI" id="CHEBI:30616"/>
    </ligand>
</feature>
<dbReference type="GO" id="GO:0043139">
    <property type="term" value="F:5'-3' DNA helicase activity"/>
    <property type="evidence" value="ECO:0007669"/>
    <property type="project" value="UniProtKB-UniRule"/>
</dbReference>
<comment type="catalytic activity">
    <reaction evidence="4">
        <text>ATP + H2O = ADP + phosphate + H(+)</text>
        <dbReference type="Rhea" id="RHEA:13065"/>
        <dbReference type="ChEBI" id="CHEBI:15377"/>
        <dbReference type="ChEBI" id="CHEBI:15378"/>
        <dbReference type="ChEBI" id="CHEBI:30616"/>
        <dbReference type="ChEBI" id="CHEBI:43474"/>
        <dbReference type="ChEBI" id="CHEBI:456216"/>
        <dbReference type="EC" id="5.6.2.3"/>
    </reaction>
</comment>
<dbReference type="InterPro" id="IPR003593">
    <property type="entry name" value="AAA+_ATPase"/>
</dbReference>
<reference evidence="7 8" key="1">
    <citation type="submission" date="2016-09" db="EMBL/GenBank/DDBJ databases">
        <title>Desulfuribacillus arsenicus sp. nov., an obligately anaerobic, dissimilatory arsenic- and antimonate-reducing bacterium isolated from anoxic sediments.</title>
        <authorList>
            <person name="Abin C.A."/>
            <person name="Hollibaugh J.T."/>
        </authorList>
    </citation>
    <scope>NUCLEOTIDE SEQUENCE [LARGE SCALE GENOMIC DNA]</scope>
    <source>
        <strain evidence="7 8">MLFW-2</strain>
    </source>
</reference>
<keyword evidence="4" id="KW-0347">Helicase</keyword>
<protein>
    <recommendedName>
        <fullName evidence="4">ATP-dependent RecD2 DNA helicase</fullName>
        <ecNumber evidence="4">5.6.2.3</ecNumber>
    </recommendedName>
    <alternativeName>
        <fullName evidence="4">DNA 5'-3' helicase subunit RecD2</fullName>
    </alternativeName>
</protein>
<dbReference type="EMBL" id="MJAT01000033">
    <property type="protein sequence ID" value="OEH85051.1"/>
    <property type="molecule type" value="Genomic_DNA"/>
</dbReference>
<dbReference type="InterPro" id="IPR006345">
    <property type="entry name" value="RecD2"/>
</dbReference>
<dbReference type="PANTHER" id="PTHR43788">
    <property type="entry name" value="DNA2/NAM7 HELICASE FAMILY MEMBER"/>
    <property type="match status" value="1"/>
</dbReference>
<feature type="domain" description="AAA+ ATPase" evidence="6">
    <location>
        <begin position="331"/>
        <end position="470"/>
    </location>
</feature>
<dbReference type="HAMAP" id="MF_01488">
    <property type="entry name" value="RecD2"/>
    <property type="match status" value="1"/>
</dbReference>
<dbReference type="SUPFAM" id="SSF47781">
    <property type="entry name" value="RuvA domain 2-like"/>
    <property type="match status" value="1"/>
</dbReference>
<dbReference type="CDD" id="cd18809">
    <property type="entry name" value="SF1_C_RecD"/>
    <property type="match status" value="1"/>
</dbReference>
<gene>
    <name evidence="4" type="primary">recD2</name>
    <name evidence="7" type="ORF">BHU72_05420</name>
</gene>
<dbReference type="Pfam" id="PF13538">
    <property type="entry name" value="UvrD_C_2"/>
    <property type="match status" value="1"/>
</dbReference>
<keyword evidence="1 4" id="KW-0547">Nucleotide-binding</keyword>
<dbReference type="InterPro" id="IPR027417">
    <property type="entry name" value="P-loop_NTPase"/>
</dbReference>
<dbReference type="InterPro" id="IPR027785">
    <property type="entry name" value="UvrD-like_helicase_C"/>
</dbReference>
<feature type="active site" evidence="5">
    <location>
        <position position="100"/>
    </location>
</feature>
<dbReference type="GO" id="GO:0006310">
    <property type="term" value="P:DNA recombination"/>
    <property type="evidence" value="ECO:0007669"/>
    <property type="project" value="InterPro"/>
</dbReference>
<dbReference type="Gene3D" id="1.10.150.20">
    <property type="entry name" value="5' to 3' exonuclease, C-terminal subdomain"/>
    <property type="match status" value="1"/>
</dbReference>
<dbReference type="SMART" id="SM00382">
    <property type="entry name" value="AAA"/>
    <property type="match status" value="1"/>
</dbReference>
<evidence type="ECO:0000256" key="5">
    <source>
        <dbReference type="PROSITE-ProRule" id="PRU10134"/>
    </source>
</evidence>
<dbReference type="Proteomes" id="UP000095255">
    <property type="component" value="Unassembled WGS sequence"/>
</dbReference>
<comment type="caution">
    <text evidence="7">The sequence shown here is derived from an EMBL/GenBank/DDBJ whole genome shotgun (WGS) entry which is preliminary data.</text>
</comment>
<evidence type="ECO:0000256" key="4">
    <source>
        <dbReference type="HAMAP-Rule" id="MF_01488"/>
    </source>
</evidence>
<dbReference type="PANTHER" id="PTHR43788:SF6">
    <property type="entry name" value="DNA HELICASE B"/>
    <property type="match status" value="1"/>
</dbReference>
<dbReference type="GO" id="GO:0009338">
    <property type="term" value="C:exodeoxyribonuclease V complex"/>
    <property type="evidence" value="ECO:0007669"/>
    <property type="project" value="TreeGrafter"/>
</dbReference>
<dbReference type="Pfam" id="PF18335">
    <property type="entry name" value="SH3_13"/>
    <property type="match status" value="1"/>
</dbReference>
<proteinExistence type="inferred from homology"/>
<dbReference type="InterPro" id="IPR041451">
    <property type="entry name" value="RecD2_SH13"/>
</dbReference>
<keyword evidence="8" id="KW-1185">Reference proteome</keyword>
<accession>A0A1E5L4M0</accession>
<dbReference type="InterPro" id="IPR010994">
    <property type="entry name" value="RuvA_2-like"/>
</dbReference>
<evidence type="ECO:0000259" key="6">
    <source>
        <dbReference type="SMART" id="SM00382"/>
    </source>
</evidence>
<dbReference type="PROSITE" id="PS00513">
    <property type="entry name" value="ADENYLOSUCCIN_SYN_2"/>
    <property type="match status" value="1"/>
</dbReference>
<dbReference type="OrthoDB" id="9803432at2"/>
<organism evidence="7 8">
    <name type="scientific">Desulfuribacillus stibiiarsenatis</name>
    <dbReference type="NCBI Taxonomy" id="1390249"/>
    <lineage>
        <taxon>Bacteria</taxon>
        <taxon>Bacillati</taxon>
        <taxon>Bacillota</taxon>
        <taxon>Desulfuribacillia</taxon>
        <taxon>Desulfuribacillales</taxon>
        <taxon>Desulfuribacillaceae</taxon>
        <taxon>Desulfuribacillus</taxon>
    </lineage>
</organism>
<keyword evidence="4" id="KW-0238">DNA-binding</keyword>
<dbReference type="Pfam" id="PF23139">
    <property type="entry name" value="OB_YrrC"/>
    <property type="match status" value="1"/>
</dbReference>
<evidence type="ECO:0000256" key="2">
    <source>
        <dbReference type="ARBA" id="ARBA00022840"/>
    </source>
</evidence>
<dbReference type="EC" id="5.6.2.3" evidence="4"/>
<sequence length="716" mass="80409">MENLSGIVERITYQNEENGFCVIKIRSKGHPDLVTIVGNLAAVNVGAVIRLKGDWRMDSKFGKQFSVQDYREEVPATVAGIEKYLGSGLIKGIGPVYAKKIVRKFKENTLHIIEDSPDRLIEVEGIGSKRVTIIKKAWQEQKEIKNVMLFLQSNGVSTAYAVKIYKTYGEKSIDIVQENPYRLAEDIWGIGFRTADKIALQMGIGKESFERCSAGIVFMLNELSNEGHCFATREQLIEKTEEILEISRPIIEETLGNILLNQTVIMDEEDSIFLPSFYYSEVGTAKRIQEIIATNSQFQTVNAADTIGLIEKEQEIAYDDIQKQAIQTAVQSKFMVLTGGPGTGKTTTTLAIIQVFEHLGATVLLAAPTGRAAKRMSEATGKEAKTIHRLLEFKPTEGYKKNEEDPLVCDVLIIDEVSMVDIVLMYNLLKAVDNKTVVILVGDIDQLPSVSAGNVLQDIIDSSIVNVVKLTRIFRQAQGSAIITNAHRINKGEFPELSGSRDRDFFFIEQEHPELVASTIRDLCTKRLPNYYNIDAVNDIQVLCPMQRGESGAMNLNQILQEALNPCDIVMKFGGTSYRLHDKVMQIKNNYDKNVFNGDIGKITAIDTEERTLIITFDGIDVEYDVTELDEIMLAYATTVHKSQGSEYKVVVAPFTMQHFMMLQRNLLYTCVTRAKKVMVLVGTKQAIAMAVRNHKITQRNTLLANRLRRLEWEKH</sequence>
<dbReference type="SUPFAM" id="SSF52540">
    <property type="entry name" value="P-loop containing nucleoside triphosphate hydrolases"/>
    <property type="match status" value="2"/>
</dbReference>